<feature type="region of interest" description="Disordered" evidence="1">
    <location>
        <begin position="88"/>
        <end position="109"/>
    </location>
</feature>
<organism evidence="3">
    <name type="scientific">Melampsora larici-populina (strain 98AG31 / pathotype 3-4-7)</name>
    <name type="common">Poplar leaf rust fungus</name>
    <dbReference type="NCBI Taxonomy" id="747676"/>
    <lineage>
        <taxon>Eukaryota</taxon>
        <taxon>Fungi</taxon>
        <taxon>Dikarya</taxon>
        <taxon>Basidiomycota</taxon>
        <taxon>Pucciniomycotina</taxon>
        <taxon>Pucciniomycetes</taxon>
        <taxon>Pucciniales</taxon>
        <taxon>Melampsoraceae</taxon>
        <taxon>Melampsora</taxon>
    </lineage>
</organism>
<keyword evidence="3" id="KW-1185">Reference proteome</keyword>
<sequence length="139" mass="14507">MSQSSQVSNSSQGSVVSALGAAGAHNQVCPASKSMLIASATGPGPASDALAEAHARLEKPIFAPLPIPTVKRKTPDIKPKNCFAPLRLPSVKHETPPLQNTPTRVGGEATNLASSSPLPSFHLSDYENWPPSLVLLHLD</sequence>
<dbReference type="GeneID" id="18924804"/>
<dbReference type="HOGENOM" id="CLU_1845553_0_0_1"/>
<dbReference type="RefSeq" id="XP_007417477.1">
    <property type="nucleotide sequence ID" value="XM_007417415.1"/>
</dbReference>
<evidence type="ECO:0000313" key="2">
    <source>
        <dbReference type="EMBL" id="EGF99309.1"/>
    </source>
</evidence>
<name>F4S7S5_MELLP</name>
<dbReference type="KEGG" id="mlr:MELLADRAFT_112817"/>
<reference evidence="3" key="1">
    <citation type="journal article" date="2011" name="Proc. Natl. Acad. Sci. U.S.A.">
        <title>Obligate biotrophy features unraveled by the genomic analysis of rust fungi.</title>
        <authorList>
            <person name="Duplessis S."/>
            <person name="Cuomo C.A."/>
            <person name="Lin Y.-C."/>
            <person name="Aerts A."/>
            <person name="Tisserant E."/>
            <person name="Veneault-Fourrey C."/>
            <person name="Joly D.L."/>
            <person name="Hacquard S."/>
            <person name="Amselem J."/>
            <person name="Cantarel B.L."/>
            <person name="Chiu R."/>
            <person name="Coutinho P.M."/>
            <person name="Feau N."/>
            <person name="Field M."/>
            <person name="Frey P."/>
            <person name="Gelhaye E."/>
            <person name="Goldberg J."/>
            <person name="Grabherr M.G."/>
            <person name="Kodira C.D."/>
            <person name="Kohler A."/>
            <person name="Kuees U."/>
            <person name="Lindquist E.A."/>
            <person name="Lucas S.M."/>
            <person name="Mago R."/>
            <person name="Mauceli E."/>
            <person name="Morin E."/>
            <person name="Murat C."/>
            <person name="Pangilinan J.L."/>
            <person name="Park R."/>
            <person name="Pearson M."/>
            <person name="Quesneville H."/>
            <person name="Rouhier N."/>
            <person name="Sakthikumar S."/>
            <person name="Salamov A.A."/>
            <person name="Schmutz J."/>
            <person name="Selles B."/>
            <person name="Shapiro H."/>
            <person name="Tanguay P."/>
            <person name="Tuskan G.A."/>
            <person name="Henrissat B."/>
            <person name="Van de Peer Y."/>
            <person name="Rouze P."/>
            <person name="Ellis J.G."/>
            <person name="Dodds P.N."/>
            <person name="Schein J.E."/>
            <person name="Zhong S."/>
            <person name="Hamelin R.C."/>
            <person name="Grigoriev I.V."/>
            <person name="Szabo L.J."/>
            <person name="Martin F."/>
        </authorList>
    </citation>
    <scope>NUCLEOTIDE SEQUENCE [LARGE SCALE GENOMIC DNA]</scope>
    <source>
        <strain evidence="3">98AG31 / pathotype 3-4-7</strain>
    </source>
</reference>
<evidence type="ECO:0000313" key="3">
    <source>
        <dbReference type="Proteomes" id="UP000001072"/>
    </source>
</evidence>
<dbReference type="VEuPathDB" id="FungiDB:MELLADRAFT_112817"/>
<dbReference type="Proteomes" id="UP000001072">
    <property type="component" value="Unassembled WGS sequence"/>
</dbReference>
<protein>
    <submittedName>
        <fullName evidence="2">Uncharacterized protein</fullName>
    </submittedName>
</protein>
<accession>F4S7S5</accession>
<evidence type="ECO:0000256" key="1">
    <source>
        <dbReference type="SAM" id="MobiDB-lite"/>
    </source>
</evidence>
<dbReference type="InParanoid" id="F4S7S5"/>
<dbReference type="EMBL" id="GL883161">
    <property type="protein sequence ID" value="EGF99309.1"/>
    <property type="molecule type" value="Genomic_DNA"/>
</dbReference>
<dbReference type="AlphaFoldDB" id="F4S7S5"/>
<gene>
    <name evidence="2" type="ORF">MELLADRAFT_112817</name>
</gene>
<proteinExistence type="predicted"/>